<sequence>MTTEFNRDEAIRQVTEGLRKKFPDHSDEQLSTVATEEVDRLATKPVTDYVIVLGERAARKRLKAD</sequence>
<dbReference type="NCBIfam" id="NF046112">
    <property type="entry name" value="MSMEG_6209_Nter"/>
    <property type="match status" value="1"/>
</dbReference>
<gene>
    <name evidence="1" type="ORF">BJ979_000603</name>
</gene>
<evidence type="ECO:0000313" key="1">
    <source>
        <dbReference type="EMBL" id="NYG97977.1"/>
    </source>
</evidence>
<reference evidence="1 2" key="1">
    <citation type="submission" date="2020-07" db="EMBL/GenBank/DDBJ databases">
        <title>Sequencing the genomes of 1000 actinobacteria strains.</title>
        <authorList>
            <person name="Klenk H.-P."/>
        </authorList>
    </citation>
    <scope>NUCLEOTIDE SEQUENCE [LARGE SCALE GENOMIC DNA]</scope>
    <source>
        <strain evidence="1 2">DSM 23141</strain>
    </source>
</reference>
<keyword evidence="2" id="KW-1185">Reference proteome</keyword>
<dbReference type="EMBL" id="JACBZY010000001">
    <property type="protein sequence ID" value="NYG97977.1"/>
    <property type="molecule type" value="Genomic_DNA"/>
</dbReference>
<dbReference type="Proteomes" id="UP000553888">
    <property type="component" value="Unassembled WGS sequence"/>
</dbReference>
<dbReference type="Gene3D" id="1.10.8.1060">
    <property type="entry name" value="Corynebacterium glutamicum thioredoxin-dependent arsenate reductase, N-terminal domain"/>
    <property type="match status" value="1"/>
</dbReference>
<name>A0A852YE65_9MICO</name>
<protein>
    <submittedName>
        <fullName evidence="1">Uncharacterized protein</fullName>
    </submittedName>
</protein>
<dbReference type="AlphaFoldDB" id="A0A852YE65"/>
<proteinExistence type="predicted"/>
<dbReference type="RefSeq" id="WP_179565046.1">
    <property type="nucleotide sequence ID" value="NZ_JACBZY010000001.1"/>
</dbReference>
<organism evidence="1 2">
    <name type="scientific">Schumannella luteola</name>
    <dbReference type="NCBI Taxonomy" id="472059"/>
    <lineage>
        <taxon>Bacteria</taxon>
        <taxon>Bacillati</taxon>
        <taxon>Actinomycetota</taxon>
        <taxon>Actinomycetes</taxon>
        <taxon>Micrococcales</taxon>
        <taxon>Microbacteriaceae</taxon>
        <taxon>Schumannella</taxon>
    </lineage>
</organism>
<accession>A0A852YE65</accession>
<comment type="caution">
    <text evidence="1">The sequence shown here is derived from an EMBL/GenBank/DDBJ whole genome shotgun (WGS) entry which is preliminary data.</text>
</comment>
<evidence type="ECO:0000313" key="2">
    <source>
        <dbReference type="Proteomes" id="UP000553888"/>
    </source>
</evidence>